<dbReference type="AlphaFoldDB" id="S5DV06"/>
<dbReference type="NCBIfam" id="TIGR00526">
    <property type="entry name" value="folB_dom"/>
    <property type="match status" value="1"/>
</dbReference>
<evidence type="ECO:0000256" key="3">
    <source>
        <dbReference type="ARBA" id="ARBA00005708"/>
    </source>
</evidence>
<dbReference type="EC" id="4.1.2.25" evidence="6"/>
<dbReference type="SMART" id="SM00905">
    <property type="entry name" value="FolB"/>
    <property type="match status" value="1"/>
</dbReference>
<evidence type="ECO:0000256" key="2">
    <source>
        <dbReference type="ARBA" id="ARBA00005013"/>
    </source>
</evidence>
<organism evidence="8">
    <name type="scientific">Candidatus Actinomarina minuta</name>
    <dbReference type="NCBI Taxonomy" id="1389454"/>
    <lineage>
        <taxon>Bacteria</taxon>
        <taxon>Bacillati</taxon>
        <taxon>Actinomycetota</taxon>
        <taxon>Actinomycetes</taxon>
        <taxon>Candidatus Actinomarinidae</taxon>
        <taxon>Candidatus Actinomarinales</taxon>
        <taxon>Candidatus Actinomarineae</taxon>
        <taxon>Candidatus Actinomarinaceae</taxon>
        <taxon>Candidatus Actinomarina</taxon>
    </lineage>
</organism>
<dbReference type="PANTHER" id="PTHR42844">
    <property type="entry name" value="DIHYDRONEOPTERIN ALDOLASE 1-RELATED"/>
    <property type="match status" value="1"/>
</dbReference>
<dbReference type="GO" id="GO:0004150">
    <property type="term" value="F:dihydroneopterin aldolase activity"/>
    <property type="evidence" value="ECO:0007669"/>
    <property type="project" value="UniProtKB-UniRule"/>
</dbReference>
<dbReference type="Pfam" id="PF02152">
    <property type="entry name" value="FolB"/>
    <property type="match status" value="1"/>
</dbReference>
<dbReference type="InterPro" id="IPR006157">
    <property type="entry name" value="FolB_dom"/>
</dbReference>
<dbReference type="SUPFAM" id="SSF55620">
    <property type="entry name" value="Tetrahydrobiopterin biosynthesis enzymes-like"/>
    <property type="match status" value="1"/>
</dbReference>
<dbReference type="InterPro" id="IPR043133">
    <property type="entry name" value="GTP-CH-I_C/QueF"/>
</dbReference>
<evidence type="ECO:0000259" key="7">
    <source>
        <dbReference type="SMART" id="SM00905"/>
    </source>
</evidence>
<dbReference type="PANTHER" id="PTHR42844:SF1">
    <property type="entry name" value="DIHYDRONEOPTERIN ALDOLASE 1-RELATED"/>
    <property type="match status" value="1"/>
</dbReference>
<dbReference type="InterPro" id="IPR006156">
    <property type="entry name" value="Dihydroneopterin_aldolase"/>
</dbReference>
<protein>
    <recommendedName>
        <fullName evidence="6">7,8-dihydroneopterin aldolase</fullName>
        <ecNumber evidence="6">4.1.2.25</ecNumber>
    </recommendedName>
</protein>
<evidence type="ECO:0000313" key="8">
    <source>
        <dbReference type="EMBL" id="AGQ18757.1"/>
    </source>
</evidence>
<dbReference type="GO" id="GO:0005737">
    <property type="term" value="C:cytoplasm"/>
    <property type="evidence" value="ECO:0007669"/>
    <property type="project" value="TreeGrafter"/>
</dbReference>
<comment type="function">
    <text evidence="6">Catalyzes the conversion of 7,8-dihydroneopterin to 6-hydroxymethyl-7,8-dihydropterin.</text>
</comment>
<comment type="catalytic activity">
    <reaction evidence="1 6">
        <text>7,8-dihydroneopterin = 6-hydroxymethyl-7,8-dihydropterin + glycolaldehyde</text>
        <dbReference type="Rhea" id="RHEA:10540"/>
        <dbReference type="ChEBI" id="CHEBI:17001"/>
        <dbReference type="ChEBI" id="CHEBI:17071"/>
        <dbReference type="ChEBI" id="CHEBI:44841"/>
        <dbReference type="EC" id="4.1.2.25"/>
    </reaction>
</comment>
<dbReference type="Gene3D" id="3.30.1130.10">
    <property type="match status" value="1"/>
</dbReference>
<comment type="similarity">
    <text evidence="3 6">Belongs to the DHNA family.</text>
</comment>
<name>S5DV06_9ACTN</name>
<feature type="domain" description="Dihydroneopterin aldolase/epimerase" evidence="7">
    <location>
        <begin position="5"/>
        <end position="119"/>
    </location>
</feature>
<dbReference type="GO" id="GO:0046654">
    <property type="term" value="P:tetrahydrofolate biosynthetic process"/>
    <property type="evidence" value="ECO:0007669"/>
    <property type="project" value="UniProtKB-UniRule"/>
</dbReference>
<evidence type="ECO:0000256" key="5">
    <source>
        <dbReference type="ARBA" id="ARBA00023239"/>
    </source>
</evidence>
<evidence type="ECO:0000256" key="4">
    <source>
        <dbReference type="ARBA" id="ARBA00022909"/>
    </source>
</evidence>
<comment type="pathway">
    <text evidence="2 6">Cofactor biosynthesis; tetrahydrofolate biosynthesis; 2-amino-4-hydroxy-6-hydroxymethyl-7,8-dihydropteridine diphosphate from 7,8-dihydroneopterin triphosphate: step 3/4.</text>
</comment>
<dbReference type="EMBL" id="KC811111">
    <property type="protein sequence ID" value="AGQ18757.1"/>
    <property type="molecule type" value="Genomic_DNA"/>
</dbReference>
<keyword evidence="4 6" id="KW-0289">Folate biosynthesis</keyword>
<reference evidence="8" key="1">
    <citation type="journal article" date="2013" name="Sci. Rep.">
        <title>Metagenomics uncovers a new group of low GC and ultra-small marine Actinobacteria.</title>
        <authorList>
            <person name="Ghai R."/>
            <person name="Mizuno C.M."/>
            <person name="Picazo A."/>
            <person name="Camacho A."/>
            <person name="Rodriguez-Valera F."/>
        </authorList>
    </citation>
    <scope>NUCLEOTIDE SEQUENCE</scope>
</reference>
<evidence type="ECO:0000256" key="6">
    <source>
        <dbReference type="RuleBase" id="RU362079"/>
    </source>
</evidence>
<keyword evidence="5 6" id="KW-0456">Lyase</keyword>
<dbReference type="NCBIfam" id="TIGR00525">
    <property type="entry name" value="folB"/>
    <property type="match status" value="1"/>
</dbReference>
<evidence type="ECO:0000256" key="1">
    <source>
        <dbReference type="ARBA" id="ARBA00001353"/>
    </source>
</evidence>
<proteinExistence type="inferred from homology"/>
<accession>S5DV06</accession>
<dbReference type="GO" id="GO:0046656">
    <property type="term" value="P:folic acid biosynthetic process"/>
    <property type="evidence" value="ECO:0007669"/>
    <property type="project" value="UniProtKB-UniRule"/>
</dbReference>
<dbReference type="UniPathway" id="UPA00077">
    <property type="reaction ID" value="UER00154"/>
</dbReference>
<sequence length="122" mass="14224">MSFDIHLSKIKCFGKHGIYDNEKNNEQKFFVDIYINIDDFEEDSISNTINYEEVADLVIEIVASESFDLIESLSKNIVKKIVSQYQKGNFTINEIKVTVHKPDTILKSKTQDISVSYFEKYR</sequence>